<dbReference type="PROSITE" id="PS50110">
    <property type="entry name" value="RESPONSE_REGULATORY"/>
    <property type="match status" value="1"/>
</dbReference>
<dbReference type="GO" id="GO:0006355">
    <property type="term" value="P:regulation of DNA-templated transcription"/>
    <property type="evidence" value="ECO:0007669"/>
    <property type="project" value="TreeGrafter"/>
</dbReference>
<dbReference type="Proteomes" id="UP000191931">
    <property type="component" value="Unassembled WGS sequence"/>
</dbReference>
<dbReference type="Gene3D" id="3.60.40.10">
    <property type="entry name" value="PPM-type phosphatase domain"/>
    <property type="match status" value="1"/>
</dbReference>
<accession>A0A1W1H798</accession>
<dbReference type="InterPro" id="IPR001932">
    <property type="entry name" value="PPM-type_phosphatase-like_dom"/>
</dbReference>
<evidence type="ECO:0000256" key="2">
    <source>
        <dbReference type="ARBA" id="ARBA00023012"/>
    </source>
</evidence>
<keyword evidence="3" id="KW-0805">Transcription regulation</keyword>
<dbReference type="PANTHER" id="PTHR48111:SF1">
    <property type="entry name" value="TWO-COMPONENT RESPONSE REGULATOR ORR33"/>
    <property type="match status" value="1"/>
</dbReference>
<gene>
    <name evidence="8" type="ORF">MTBBW1_1310004</name>
</gene>
<evidence type="ECO:0000313" key="8">
    <source>
        <dbReference type="EMBL" id="SLM28306.1"/>
    </source>
</evidence>
<dbReference type="CDD" id="cd19920">
    <property type="entry name" value="REC_PA4781-like"/>
    <property type="match status" value="1"/>
</dbReference>
<dbReference type="SMART" id="SM00448">
    <property type="entry name" value="REC"/>
    <property type="match status" value="1"/>
</dbReference>
<keyword evidence="5" id="KW-0804">Transcription</keyword>
<dbReference type="GO" id="GO:0000976">
    <property type="term" value="F:transcription cis-regulatory region binding"/>
    <property type="evidence" value="ECO:0007669"/>
    <property type="project" value="TreeGrafter"/>
</dbReference>
<dbReference type="Pfam" id="PF00072">
    <property type="entry name" value="Response_reg"/>
    <property type="match status" value="1"/>
</dbReference>
<dbReference type="GO" id="GO:0000156">
    <property type="term" value="F:phosphorelay response regulator activity"/>
    <property type="evidence" value="ECO:0007669"/>
    <property type="project" value="TreeGrafter"/>
</dbReference>
<dbReference type="GO" id="GO:0032993">
    <property type="term" value="C:protein-DNA complex"/>
    <property type="evidence" value="ECO:0007669"/>
    <property type="project" value="TreeGrafter"/>
</dbReference>
<dbReference type="STRING" id="1246637.MTBBW1_1310004"/>
<organism evidence="8 9">
    <name type="scientific">Desulfamplus magnetovallimortis</name>
    <dbReference type="NCBI Taxonomy" id="1246637"/>
    <lineage>
        <taxon>Bacteria</taxon>
        <taxon>Pseudomonadati</taxon>
        <taxon>Thermodesulfobacteriota</taxon>
        <taxon>Desulfobacteria</taxon>
        <taxon>Desulfobacterales</taxon>
        <taxon>Desulfobacteraceae</taxon>
        <taxon>Desulfamplus</taxon>
    </lineage>
</organism>
<feature type="modified residue" description="4-aspartylphosphate" evidence="6">
    <location>
        <position position="55"/>
    </location>
</feature>
<evidence type="ECO:0000313" key="9">
    <source>
        <dbReference type="Proteomes" id="UP000191931"/>
    </source>
</evidence>
<dbReference type="Pfam" id="PF07228">
    <property type="entry name" value="SpoIIE"/>
    <property type="match status" value="1"/>
</dbReference>
<name>A0A1W1H798_9BACT</name>
<sequence>MDLSDFIVMIVDDTETNIDVLVDTLGDYYDVRVAMDGETALEDIEEEKPDLILLDIMMPGMDGYQVCEKLKSNPETSNIPVIFLTAMSEVQDEARGLALGAVDYVIKPFSPALVKARVKNQIELKKNRDHLESVASQLREAYNVISDSIHYASRIQKSTLPSPERIRNILSDYFILWEPRDVVGGDIYWCKPWKGGHVLFLTDCTGHGVPGAFMSLIGNGALEHALSEVEEGDLSFLLQTLHCIVQKGLNQDHVDHGKNDVQKERQDKAYQSNDGFECGACYISGDRRTMRFAGAGFPLFILNGDDITIIKGERKSIGYCNVPQDITFTSHTIDLLPDNTYYMTSDGLLDQVGGEKKRSFGKKRFMRLILEMKELPLYRQSAYISDALKVYQGSEKRRDDVSVMGFRL</sequence>
<dbReference type="InterPro" id="IPR039420">
    <property type="entry name" value="WalR-like"/>
</dbReference>
<keyword evidence="2" id="KW-0902">Two-component regulatory system</keyword>
<dbReference type="RefSeq" id="WP_245809417.1">
    <property type="nucleotide sequence ID" value="NZ_LT828548.1"/>
</dbReference>
<evidence type="ECO:0000256" key="6">
    <source>
        <dbReference type="PROSITE-ProRule" id="PRU00169"/>
    </source>
</evidence>
<keyword evidence="4" id="KW-0238">DNA-binding</keyword>
<dbReference type="PANTHER" id="PTHR48111">
    <property type="entry name" value="REGULATOR OF RPOS"/>
    <property type="match status" value="1"/>
</dbReference>
<evidence type="ECO:0000256" key="3">
    <source>
        <dbReference type="ARBA" id="ARBA00023015"/>
    </source>
</evidence>
<evidence type="ECO:0000256" key="5">
    <source>
        <dbReference type="ARBA" id="ARBA00023163"/>
    </source>
</evidence>
<evidence type="ECO:0000256" key="1">
    <source>
        <dbReference type="ARBA" id="ARBA00022553"/>
    </source>
</evidence>
<dbReference type="GO" id="GO:0005829">
    <property type="term" value="C:cytosol"/>
    <property type="evidence" value="ECO:0007669"/>
    <property type="project" value="TreeGrafter"/>
</dbReference>
<protein>
    <submittedName>
        <fullName evidence="8">Putative Stage II sporulation E</fullName>
        <ecNumber evidence="8">3.1.3.16</ecNumber>
    </submittedName>
</protein>
<dbReference type="GO" id="GO:0004722">
    <property type="term" value="F:protein serine/threonine phosphatase activity"/>
    <property type="evidence" value="ECO:0007669"/>
    <property type="project" value="UniProtKB-EC"/>
</dbReference>
<dbReference type="InterPro" id="IPR011006">
    <property type="entry name" value="CheY-like_superfamily"/>
</dbReference>
<dbReference type="InterPro" id="IPR036457">
    <property type="entry name" value="PPM-type-like_dom_sf"/>
</dbReference>
<dbReference type="EMBL" id="FWEV01000037">
    <property type="protein sequence ID" value="SLM28306.1"/>
    <property type="molecule type" value="Genomic_DNA"/>
</dbReference>
<feature type="domain" description="Response regulatory" evidence="7">
    <location>
        <begin position="7"/>
        <end position="122"/>
    </location>
</feature>
<dbReference type="SUPFAM" id="SSF52172">
    <property type="entry name" value="CheY-like"/>
    <property type="match status" value="1"/>
</dbReference>
<proteinExistence type="predicted"/>
<evidence type="ECO:0000259" key="7">
    <source>
        <dbReference type="PROSITE" id="PS50110"/>
    </source>
</evidence>
<dbReference type="EC" id="3.1.3.16" evidence="8"/>
<dbReference type="InterPro" id="IPR001789">
    <property type="entry name" value="Sig_transdc_resp-reg_receiver"/>
</dbReference>
<keyword evidence="1 6" id="KW-0597">Phosphoprotein</keyword>
<keyword evidence="9" id="KW-1185">Reference proteome</keyword>
<keyword evidence="8" id="KW-0378">Hydrolase</keyword>
<dbReference type="AlphaFoldDB" id="A0A1W1H798"/>
<dbReference type="Gene3D" id="3.40.50.2300">
    <property type="match status" value="1"/>
</dbReference>
<reference evidence="8 9" key="1">
    <citation type="submission" date="2017-03" db="EMBL/GenBank/DDBJ databases">
        <authorList>
            <person name="Afonso C.L."/>
            <person name="Miller P.J."/>
            <person name="Scott M.A."/>
            <person name="Spackman E."/>
            <person name="Goraichik I."/>
            <person name="Dimitrov K.M."/>
            <person name="Suarez D.L."/>
            <person name="Swayne D.E."/>
        </authorList>
    </citation>
    <scope>NUCLEOTIDE SEQUENCE [LARGE SCALE GENOMIC DNA]</scope>
    <source>
        <strain evidence="8">PRJEB14757</strain>
    </source>
</reference>
<evidence type="ECO:0000256" key="4">
    <source>
        <dbReference type="ARBA" id="ARBA00023125"/>
    </source>
</evidence>